<name>A0A142IRZ8_AQUAC</name>
<gene>
    <name evidence="5" type="ORF">E6Q69_10770</name>
    <name evidence="1" type="ORF">KAM435_09750</name>
    <name evidence="2" type="ORF">KAM436_09570</name>
    <name evidence="4" type="ORF">N5C05_02105</name>
    <name evidence="3" type="ORF">N7380_03495</name>
</gene>
<sequence length="103" mass="11426">MSCPRTHLHFSPLPRIAVNRHPHVLLVGSHQPRLLKSLEGWPKQWPGARNFLIRFADAQAKALADLPADAFDLVVVGAEARPLDSELVGQLIRVARQGLISLR</sequence>
<dbReference type="EMBL" id="SSFO01000178">
    <property type="protein sequence ID" value="TXI31677.1"/>
    <property type="molecule type" value="Genomic_DNA"/>
</dbReference>
<evidence type="ECO:0000313" key="4">
    <source>
        <dbReference type="EMBL" id="MDH1053547.1"/>
    </source>
</evidence>
<dbReference type="Proteomes" id="UP001158730">
    <property type="component" value="Unassembled WGS sequence"/>
</dbReference>
<evidence type="ECO:0000313" key="1">
    <source>
        <dbReference type="EMBL" id="GIZ87648.1"/>
    </source>
</evidence>
<dbReference type="Proteomes" id="UP000887212">
    <property type="component" value="Unassembled WGS sequence"/>
</dbReference>
<proteinExistence type="predicted"/>
<dbReference type="Proteomes" id="UP001158058">
    <property type="component" value="Unassembled WGS sequence"/>
</dbReference>
<dbReference type="GeneID" id="42930541"/>
<protein>
    <submittedName>
        <fullName evidence="4">Class I SAM-dependent methyltransferase</fullName>
    </submittedName>
</protein>
<reference evidence="5 6" key="1">
    <citation type="submission" date="2018-09" db="EMBL/GenBank/DDBJ databases">
        <title>Metagenome Assembled Genomes from an Advanced Water Purification Facility.</title>
        <authorList>
            <person name="Stamps B.W."/>
            <person name="Spear J.R."/>
        </authorList>
    </citation>
    <scope>NUCLEOTIDE SEQUENCE [LARGE SCALE GENOMIC DNA]</scope>
    <source>
        <strain evidence="5">Bin_52_1</strain>
    </source>
</reference>
<dbReference type="KEGG" id="palc:A0T30_12135"/>
<comment type="caution">
    <text evidence="4">The sequence shown here is derived from an EMBL/GenBank/DDBJ whole genome shotgun (WGS) entry which is preliminary data.</text>
</comment>
<dbReference type="EMBL" id="JAODZF010000002">
    <property type="protein sequence ID" value="MDH0141369.1"/>
    <property type="molecule type" value="Genomic_DNA"/>
</dbReference>
<keyword evidence="5" id="KW-0808">Transferase</keyword>
<dbReference type="Proteomes" id="UP000321110">
    <property type="component" value="Unassembled WGS sequence"/>
</dbReference>
<organism evidence="4 8">
    <name type="scientific">Aquipseudomonas alcaligenes</name>
    <name type="common">Pseudomonas alcaligenes</name>
    <dbReference type="NCBI Taxonomy" id="43263"/>
    <lineage>
        <taxon>Bacteria</taxon>
        <taxon>Pseudomonadati</taxon>
        <taxon>Pseudomonadota</taxon>
        <taxon>Gammaproteobacteria</taxon>
        <taxon>Pseudomonadales</taxon>
        <taxon>Pseudomonadaceae</taxon>
        <taxon>Aquipseudomonas</taxon>
    </lineage>
</organism>
<evidence type="ECO:0000313" key="6">
    <source>
        <dbReference type="Proteomes" id="UP000321110"/>
    </source>
</evidence>
<evidence type="ECO:0000313" key="2">
    <source>
        <dbReference type="EMBL" id="GIZ91989.1"/>
    </source>
</evidence>
<dbReference type="AlphaFoldDB" id="A0A142IRZ8"/>
<evidence type="ECO:0000313" key="8">
    <source>
        <dbReference type="Proteomes" id="UP001158730"/>
    </source>
</evidence>
<accession>A0A142IRZ8</accession>
<dbReference type="EMBL" id="JAOBYN010000001">
    <property type="protein sequence ID" value="MDH1053547.1"/>
    <property type="molecule type" value="Genomic_DNA"/>
</dbReference>
<dbReference type="RefSeq" id="WP_061904372.1">
    <property type="nucleotide sequence ID" value="NZ_AP024354.1"/>
</dbReference>
<evidence type="ECO:0000313" key="3">
    <source>
        <dbReference type="EMBL" id="MDH0141369.1"/>
    </source>
</evidence>
<evidence type="ECO:0000313" key="5">
    <source>
        <dbReference type="EMBL" id="TXI31677.1"/>
    </source>
</evidence>
<dbReference type="EMBL" id="BPMS01000003">
    <property type="protein sequence ID" value="GIZ87648.1"/>
    <property type="molecule type" value="Genomic_DNA"/>
</dbReference>
<evidence type="ECO:0000313" key="7">
    <source>
        <dbReference type="Proteomes" id="UP000887228"/>
    </source>
</evidence>
<dbReference type="Proteomes" id="UP000887228">
    <property type="component" value="Unassembled WGS sequence"/>
</dbReference>
<dbReference type="GO" id="GO:0008168">
    <property type="term" value="F:methyltransferase activity"/>
    <property type="evidence" value="ECO:0007669"/>
    <property type="project" value="UniProtKB-KW"/>
</dbReference>
<reference evidence="4" key="3">
    <citation type="submission" date="2022-09" db="EMBL/GenBank/DDBJ databases">
        <title>Intensive care unit water sources are persistently colonized with multi-drug resistant bacteria and are the site of extensive horizontal gene transfer of antibiotic resistance genes.</title>
        <authorList>
            <person name="Diorio-Toth L."/>
        </authorList>
    </citation>
    <scope>NUCLEOTIDE SEQUENCE</scope>
    <source>
        <strain evidence="4">GD03990</strain>
        <strain evidence="3">GD04146</strain>
    </source>
</reference>
<dbReference type="EMBL" id="BPMT01000003">
    <property type="protein sequence ID" value="GIZ91989.1"/>
    <property type="molecule type" value="Genomic_DNA"/>
</dbReference>
<keyword evidence="4" id="KW-0489">Methyltransferase</keyword>
<reference evidence="1 7" key="2">
    <citation type="submission" date="2021-07" db="EMBL/GenBank/DDBJ databases">
        <title>Whole genome sequencing of carbapenem-resistant Pseudomonas spp. isolated in Japan.</title>
        <authorList>
            <person name="Suzuki M."/>
            <person name="Maehana S."/>
            <person name="Kitasato H."/>
        </authorList>
    </citation>
    <scope>NUCLEOTIDE SEQUENCE [LARGE SCALE GENOMIC DNA]</scope>
    <source>
        <strain evidence="1">KAM435</strain>
        <strain evidence="2 7">KAM436</strain>
    </source>
</reference>
<dbReference type="GO" id="GO:0032259">
    <property type="term" value="P:methylation"/>
    <property type="evidence" value="ECO:0007669"/>
    <property type="project" value="UniProtKB-KW"/>
</dbReference>